<evidence type="ECO:0000313" key="1">
    <source>
        <dbReference type="EMBL" id="CAF4631251.1"/>
    </source>
</evidence>
<reference evidence="1" key="1">
    <citation type="submission" date="2021-02" db="EMBL/GenBank/DDBJ databases">
        <authorList>
            <person name="Nowell W R."/>
        </authorList>
    </citation>
    <scope>NUCLEOTIDE SEQUENCE</scope>
</reference>
<dbReference type="EMBL" id="CAJOBJ010110971">
    <property type="protein sequence ID" value="CAF4631251.1"/>
    <property type="molecule type" value="Genomic_DNA"/>
</dbReference>
<dbReference type="Proteomes" id="UP000681720">
    <property type="component" value="Unassembled WGS sequence"/>
</dbReference>
<accession>A0A8S2ZJM4</accession>
<proteinExistence type="predicted"/>
<protein>
    <submittedName>
        <fullName evidence="1">Uncharacterized protein</fullName>
    </submittedName>
</protein>
<comment type="caution">
    <text evidence="1">The sequence shown here is derived from an EMBL/GenBank/DDBJ whole genome shotgun (WGS) entry which is preliminary data.</text>
</comment>
<organism evidence="1 2">
    <name type="scientific">Rotaria magnacalcarata</name>
    <dbReference type="NCBI Taxonomy" id="392030"/>
    <lineage>
        <taxon>Eukaryota</taxon>
        <taxon>Metazoa</taxon>
        <taxon>Spiralia</taxon>
        <taxon>Gnathifera</taxon>
        <taxon>Rotifera</taxon>
        <taxon>Eurotatoria</taxon>
        <taxon>Bdelloidea</taxon>
        <taxon>Philodinida</taxon>
        <taxon>Philodinidae</taxon>
        <taxon>Rotaria</taxon>
    </lineage>
</organism>
<gene>
    <name evidence="1" type="ORF">GIL414_LOCUS40221</name>
</gene>
<feature type="non-terminal residue" evidence="1">
    <location>
        <position position="1"/>
    </location>
</feature>
<evidence type="ECO:0000313" key="2">
    <source>
        <dbReference type="Proteomes" id="UP000681720"/>
    </source>
</evidence>
<name>A0A8S2ZJM4_9BILA</name>
<sequence length="26" mass="3146">HTVHEWTSHTAIDAIFDYFAEEREQL</sequence>
<dbReference type="AlphaFoldDB" id="A0A8S2ZJM4"/>